<evidence type="ECO:0000313" key="2">
    <source>
        <dbReference type="EMBL" id="MPM61098.1"/>
    </source>
</evidence>
<comment type="caution">
    <text evidence="2">The sequence shown here is derived from an EMBL/GenBank/DDBJ whole genome shotgun (WGS) entry which is preliminary data.</text>
</comment>
<proteinExistence type="predicted"/>
<dbReference type="EMBL" id="VSSQ01018149">
    <property type="protein sequence ID" value="MPM61098.1"/>
    <property type="molecule type" value="Genomic_DNA"/>
</dbReference>
<gene>
    <name evidence="2" type="ORF">SDC9_107952</name>
</gene>
<protein>
    <submittedName>
        <fullName evidence="2">Uncharacterized protein</fullName>
    </submittedName>
</protein>
<name>A0A645B7S9_9ZZZZ</name>
<accession>A0A645B7S9</accession>
<feature type="region of interest" description="Disordered" evidence="1">
    <location>
        <begin position="54"/>
        <end position="74"/>
    </location>
</feature>
<evidence type="ECO:0000256" key="1">
    <source>
        <dbReference type="SAM" id="MobiDB-lite"/>
    </source>
</evidence>
<reference evidence="2" key="1">
    <citation type="submission" date="2019-08" db="EMBL/GenBank/DDBJ databases">
        <authorList>
            <person name="Kucharzyk K."/>
            <person name="Murdoch R.W."/>
            <person name="Higgins S."/>
            <person name="Loffler F."/>
        </authorList>
    </citation>
    <scope>NUCLEOTIDE SEQUENCE</scope>
</reference>
<dbReference type="AlphaFoldDB" id="A0A645B7S9"/>
<organism evidence="2">
    <name type="scientific">bioreactor metagenome</name>
    <dbReference type="NCBI Taxonomy" id="1076179"/>
    <lineage>
        <taxon>unclassified sequences</taxon>
        <taxon>metagenomes</taxon>
        <taxon>ecological metagenomes</taxon>
    </lineage>
</organism>
<sequence>MRRMTPNRNRPELSVPACLQLPENEYFSGSFSFSSAELPELRLETTLLRPLRAAAGNISKRSGENAETVHHGNV</sequence>
<feature type="compositionally biased region" description="Basic and acidic residues" evidence="1">
    <location>
        <begin position="61"/>
        <end position="74"/>
    </location>
</feature>